<organism evidence="1 2">
    <name type="scientific">Papaver atlanticum</name>
    <dbReference type="NCBI Taxonomy" id="357466"/>
    <lineage>
        <taxon>Eukaryota</taxon>
        <taxon>Viridiplantae</taxon>
        <taxon>Streptophyta</taxon>
        <taxon>Embryophyta</taxon>
        <taxon>Tracheophyta</taxon>
        <taxon>Spermatophyta</taxon>
        <taxon>Magnoliopsida</taxon>
        <taxon>Ranunculales</taxon>
        <taxon>Papaveraceae</taxon>
        <taxon>Papaveroideae</taxon>
        <taxon>Papaver</taxon>
    </lineage>
</organism>
<proteinExistence type="predicted"/>
<reference evidence="1" key="1">
    <citation type="submission" date="2022-04" db="EMBL/GenBank/DDBJ databases">
        <title>A functionally conserved STORR gene fusion in Papaver species that diverged 16.8 million years ago.</title>
        <authorList>
            <person name="Catania T."/>
        </authorList>
    </citation>
    <scope>NUCLEOTIDE SEQUENCE</scope>
    <source>
        <strain evidence="1">S-188037</strain>
    </source>
</reference>
<gene>
    <name evidence="1" type="ORF">MKW98_017236</name>
</gene>
<evidence type="ECO:0000313" key="1">
    <source>
        <dbReference type="EMBL" id="KAI3860601.1"/>
    </source>
</evidence>
<keyword evidence="2" id="KW-1185">Reference proteome</keyword>
<dbReference type="AlphaFoldDB" id="A0AAD4S5D9"/>
<name>A0AAD4S5D9_9MAGN</name>
<comment type="caution">
    <text evidence="1">The sequence shown here is derived from an EMBL/GenBank/DDBJ whole genome shotgun (WGS) entry which is preliminary data.</text>
</comment>
<dbReference type="Proteomes" id="UP001202328">
    <property type="component" value="Unassembled WGS sequence"/>
</dbReference>
<protein>
    <submittedName>
        <fullName evidence="1">Uncharacterized protein</fullName>
    </submittedName>
</protein>
<sequence length="85" mass="9716">MITNKKIIDHFLNLQQIITEKKKQEVLLMETTTITHFEEQQNSSVYTKLKLIFSHTLSSLSLADLHLLGSATVCFFGIQTLHLLS</sequence>
<accession>A0AAD4S5D9</accession>
<evidence type="ECO:0000313" key="2">
    <source>
        <dbReference type="Proteomes" id="UP001202328"/>
    </source>
</evidence>
<dbReference type="EMBL" id="JAJJMB010014398">
    <property type="protein sequence ID" value="KAI3860601.1"/>
    <property type="molecule type" value="Genomic_DNA"/>
</dbReference>